<reference evidence="4 5" key="1">
    <citation type="submission" date="2019-08" db="EMBL/GenBank/DDBJ databases">
        <title>Draft genome sequence of Ulvibacter marinus type strain NBRC 109484.</title>
        <authorList>
            <person name="Kawano K."/>
            <person name="Ushijima N."/>
            <person name="Kihara M."/>
            <person name="Itoh H."/>
        </authorList>
    </citation>
    <scope>NUCLEOTIDE SEQUENCE [LARGE SCALE GENOMIC DNA]</scope>
    <source>
        <strain evidence="4 5">NBRC 109484</strain>
    </source>
</reference>
<comment type="caution">
    <text evidence="4">The sequence shown here is derived from an EMBL/GenBank/DDBJ whole genome shotgun (WGS) entry which is preliminary data.</text>
</comment>
<accession>A0A5J4IVV4</accession>
<protein>
    <recommendedName>
        <fullName evidence="3">Secretion system C-terminal sorting domain-containing protein</fullName>
    </recommendedName>
</protein>
<evidence type="ECO:0000256" key="2">
    <source>
        <dbReference type="SAM" id="SignalP"/>
    </source>
</evidence>
<keyword evidence="5" id="KW-1185">Reference proteome</keyword>
<name>A0A5J4IVV4_9FLAO</name>
<evidence type="ECO:0000313" key="4">
    <source>
        <dbReference type="EMBL" id="GER58422.1"/>
    </source>
</evidence>
<evidence type="ECO:0000259" key="3">
    <source>
        <dbReference type="Pfam" id="PF18962"/>
    </source>
</evidence>
<feature type="signal peptide" evidence="2">
    <location>
        <begin position="1"/>
        <end position="18"/>
    </location>
</feature>
<feature type="domain" description="Secretion system C-terminal sorting" evidence="3">
    <location>
        <begin position="331"/>
        <end position="409"/>
    </location>
</feature>
<dbReference type="RefSeq" id="WP_151672498.1">
    <property type="nucleotide sequence ID" value="NZ_BKCG01000001.1"/>
</dbReference>
<organism evidence="4 5">
    <name type="scientific">Patiriisocius marinus</name>
    <dbReference type="NCBI Taxonomy" id="1397112"/>
    <lineage>
        <taxon>Bacteria</taxon>
        <taxon>Pseudomonadati</taxon>
        <taxon>Bacteroidota</taxon>
        <taxon>Flavobacteriia</taxon>
        <taxon>Flavobacteriales</taxon>
        <taxon>Flavobacteriaceae</taxon>
        <taxon>Patiriisocius</taxon>
    </lineage>
</organism>
<feature type="chain" id="PRO_5023849479" description="Secretion system C-terminal sorting domain-containing protein" evidence="2">
    <location>
        <begin position="19"/>
        <end position="411"/>
    </location>
</feature>
<dbReference type="Pfam" id="PF18962">
    <property type="entry name" value="Por_Secre_tail"/>
    <property type="match status" value="1"/>
</dbReference>
<dbReference type="EMBL" id="BKCG01000001">
    <property type="protein sequence ID" value="GER58422.1"/>
    <property type="molecule type" value="Genomic_DNA"/>
</dbReference>
<evidence type="ECO:0000256" key="1">
    <source>
        <dbReference type="ARBA" id="ARBA00022729"/>
    </source>
</evidence>
<dbReference type="Proteomes" id="UP000326509">
    <property type="component" value="Unassembled WGS sequence"/>
</dbReference>
<sequence>MKRILLSAILVATSIINAQETVQVSMGAGYVNEVYMDLSDQTENSYTAESWDVAFLRDNPQNIGIRVNDGVGITVFEAANNAAAFDAIDVANEGAWTPLYNDDTNWDNGAFMQGSATYGWGEYNPVSHVVEGTIVFVLKYADGTYIKFINESYLGAYTFKFATWDGSTWINETTQTVENTSNPETRYNYFSLKNNEVVIAEPAIDAWDFVFRKYTTFLNPPGEYYTVTGVLHNPNVTVAQNDETTGGGNPNGLDYLEEINTIGYDWKSFNGSGYTVNSDMAFYVKRNDNTVYRVVFTEFEGSSSGNIAYTVEDVSSILDVETVTNVVSFGMYPNPSSNGQVTIVYENGALVSENSVVTIHAITGAKVYTSAVKSTSGFFNKTIDVSAFKSGVYLVTFKSGAASISKKLILN</sequence>
<dbReference type="NCBIfam" id="TIGR04183">
    <property type="entry name" value="Por_Secre_tail"/>
    <property type="match status" value="1"/>
</dbReference>
<dbReference type="InterPro" id="IPR026444">
    <property type="entry name" value="Secre_tail"/>
</dbReference>
<evidence type="ECO:0000313" key="5">
    <source>
        <dbReference type="Proteomes" id="UP000326509"/>
    </source>
</evidence>
<dbReference type="OrthoDB" id="629570at2"/>
<dbReference type="AlphaFoldDB" id="A0A5J4IVV4"/>
<keyword evidence="1 2" id="KW-0732">Signal</keyword>
<gene>
    <name evidence="4" type="ORF">ULMA_05300</name>
</gene>
<proteinExistence type="predicted"/>